<organism evidence="1 2">
    <name type="scientific">Methylocaldum marinum</name>
    <dbReference type="NCBI Taxonomy" id="1432792"/>
    <lineage>
        <taxon>Bacteria</taxon>
        <taxon>Pseudomonadati</taxon>
        <taxon>Pseudomonadota</taxon>
        <taxon>Gammaproteobacteria</taxon>
        <taxon>Methylococcales</taxon>
        <taxon>Methylococcaceae</taxon>
        <taxon>Methylocaldum</taxon>
    </lineage>
</organism>
<dbReference type="RefSeq" id="WP_232020448.1">
    <property type="nucleotide sequence ID" value="NZ_AP017928.1"/>
</dbReference>
<evidence type="ECO:0000313" key="1">
    <source>
        <dbReference type="EMBL" id="BBA37347.1"/>
    </source>
</evidence>
<sequence>MGRVDMQDAFMQTDPAEASPLMGDPMSFAAGEVDAAAACLGAGLPEAAETHLRLAGLSYHREEEALAHLQAAWDAAPGHAAVYIGLYRFYFYKNRLREALDVARDCLKKAAKDNGLAEDWRAVKPADADFGSFDAILPRFFLFTLKGYGYLQLRLGQLDEGRAAIEKLMELDPSDKLGGKVLLEVLARLGHEEED</sequence>
<evidence type="ECO:0000313" key="2">
    <source>
        <dbReference type="Proteomes" id="UP000266313"/>
    </source>
</evidence>
<proteinExistence type="predicted"/>
<name>A0A250L0F8_9GAMM</name>
<dbReference type="KEGG" id="mmai:sS8_5430"/>
<accession>A0A250L0F8</accession>
<dbReference type="SUPFAM" id="SSF48452">
    <property type="entry name" value="TPR-like"/>
    <property type="match status" value="1"/>
</dbReference>
<evidence type="ECO:0008006" key="3">
    <source>
        <dbReference type="Google" id="ProtNLM"/>
    </source>
</evidence>
<gene>
    <name evidence="1" type="ORF">sS8_5430</name>
</gene>
<keyword evidence="2" id="KW-1185">Reference proteome</keyword>
<dbReference type="InterPro" id="IPR011990">
    <property type="entry name" value="TPR-like_helical_dom_sf"/>
</dbReference>
<dbReference type="Pfam" id="PF14559">
    <property type="entry name" value="TPR_19"/>
    <property type="match status" value="1"/>
</dbReference>
<reference evidence="1 2" key="1">
    <citation type="submission" date="2016-12" db="EMBL/GenBank/DDBJ databases">
        <title>Genome sequencing of Methylocaldum marinum.</title>
        <authorList>
            <person name="Takeuchi M."/>
            <person name="Kamagata Y."/>
            <person name="Hiraoka S."/>
            <person name="Oshima K."/>
            <person name="Hattori M."/>
            <person name="Iwasaki W."/>
        </authorList>
    </citation>
    <scope>NUCLEOTIDE SEQUENCE [LARGE SCALE GENOMIC DNA]</scope>
    <source>
        <strain evidence="1 2">S8</strain>
    </source>
</reference>
<dbReference type="Proteomes" id="UP000266313">
    <property type="component" value="Chromosome"/>
</dbReference>
<dbReference type="AlphaFoldDB" id="A0A250L0F8"/>
<dbReference type="Gene3D" id="1.25.40.10">
    <property type="entry name" value="Tetratricopeptide repeat domain"/>
    <property type="match status" value="1"/>
</dbReference>
<protein>
    <recommendedName>
        <fullName evidence="3">Tetratricopeptide repeat protein</fullName>
    </recommendedName>
</protein>
<dbReference type="EMBL" id="AP017928">
    <property type="protein sequence ID" value="BBA37347.1"/>
    <property type="molecule type" value="Genomic_DNA"/>
</dbReference>